<name>A0A7W9F950_9CAUL</name>
<feature type="domain" description="MPN" evidence="7">
    <location>
        <begin position="103"/>
        <end position="225"/>
    </location>
</feature>
<evidence type="ECO:0000256" key="4">
    <source>
        <dbReference type="ARBA" id="ARBA00022833"/>
    </source>
</evidence>
<gene>
    <name evidence="8" type="ORF">GGQ93_002384</name>
</gene>
<dbReference type="RefSeq" id="WP_152950460.1">
    <property type="nucleotide sequence ID" value="NZ_CAJFZW010000047.1"/>
</dbReference>
<dbReference type="PANTHER" id="PTHR30471:SF3">
    <property type="entry name" value="UPF0758 PROTEIN YEES-RELATED"/>
    <property type="match status" value="1"/>
</dbReference>
<evidence type="ECO:0000256" key="1">
    <source>
        <dbReference type="ARBA" id="ARBA00022670"/>
    </source>
</evidence>
<evidence type="ECO:0000256" key="2">
    <source>
        <dbReference type="ARBA" id="ARBA00022723"/>
    </source>
</evidence>
<dbReference type="GO" id="GO:0008237">
    <property type="term" value="F:metallopeptidase activity"/>
    <property type="evidence" value="ECO:0007669"/>
    <property type="project" value="UniProtKB-KW"/>
</dbReference>
<dbReference type="SUPFAM" id="SSF47781">
    <property type="entry name" value="RuvA domain 2-like"/>
    <property type="match status" value="1"/>
</dbReference>
<dbReference type="Pfam" id="PF04002">
    <property type="entry name" value="RadC"/>
    <property type="match status" value="1"/>
</dbReference>
<dbReference type="EMBL" id="JACHOQ010000005">
    <property type="protein sequence ID" value="MBB5740665.1"/>
    <property type="molecule type" value="Genomic_DNA"/>
</dbReference>
<evidence type="ECO:0000256" key="5">
    <source>
        <dbReference type="ARBA" id="ARBA00023049"/>
    </source>
</evidence>
<dbReference type="PROSITE" id="PS01302">
    <property type="entry name" value="UPF0758"/>
    <property type="match status" value="1"/>
</dbReference>
<keyword evidence="9" id="KW-1185">Reference proteome</keyword>
<evidence type="ECO:0000313" key="9">
    <source>
        <dbReference type="Proteomes" id="UP000527324"/>
    </source>
</evidence>
<dbReference type="PROSITE" id="PS50249">
    <property type="entry name" value="MPN"/>
    <property type="match status" value="1"/>
</dbReference>
<dbReference type="InterPro" id="IPR020891">
    <property type="entry name" value="UPF0758_CS"/>
</dbReference>
<accession>A0A7W9F950</accession>
<keyword evidence="2" id="KW-0479">Metal-binding</keyword>
<keyword evidence="3" id="KW-0378">Hydrolase</keyword>
<dbReference type="NCBIfam" id="TIGR00608">
    <property type="entry name" value="radc"/>
    <property type="match status" value="1"/>
</dbReference>
<dbReference type="SUPFAM" id="SSF102712">
    <property type="entry name" value="JAB1/MPN domain"/>
    <property type="match status" value="1"/>
</dbReference>
<dbReference type="AlphaFoldDB" id="A0A7W9F950"/>
<dbReference type="GO" id="GO:0046872">
    <property type="term" value="F:metal ion binding"/>
    <property type="evidence" value="ECO:0007669"/>
    <property type="project" value="UniProtKB-KW"/>
</dbReference>
<comment type="caution">
    <text evidence="8">The sequence shown here is derived from an EMBL/GenBank/DDBJ whole genome shotgun (WGS) entry which is preliminary data.</text>
</comment>
<comment type="similarity">
    <text evidence="6">Belongs to the UPF0758 family.</text>
</comment>
<reference evidence="8 9" key="1">
    <citation type="submission" date="2020-08" db="EMBL/GenBank/DDBJ databases">
        <title>Genomic Encyclopedia of Type Strains, Phase IV (KMG-IV): sequencing the most valuable type-strain genomes for metagenomic binning, comparative biology and taxonomic classification.</title>
        <authorList>
            <person name="Goeker M."/>
        </authorList>
    </citation>
    <scope>NUCLEOTIDE SEQUENCE [LARGE SCALE GENOMIC DNA]</scope>
    <source>
        <strain evidence="8 9">DSM 4731</strain>
    </source>
</reference>
<dbReference type="PANTHER" id="PTHR30471">
    <property type="entry name" value="DNA REPAIR PROTEIN RADC"/>
    <property type="match status" value="1"/>
</dbReference>
<dbReference type="InterPro" id="IPR037518">
    <property type="entry name" value="MPN"/>
</dbReference>
<dbReference type="CDD" id="cd08071">
    <property type="entry name" value="MPN_DUF2466"/>
    <property type="match status" value="1"/>
</dbReference>
<dbReference type="InterPro" id="IPR001405">
    <property type="entry name" value="UPF0758"/>
</dbReference>
<dbReference type="InterPro" id="IPR025657">
    <property type="entry name" value="RadC_JAB"/>
</dbReference>
<evidence type="ECO:0000256" key="3">
    <source>
        <dbReference type="ARBA" id="ARBA00022801"/>
    </source>
</evidence>
<dbReference type="InterPro" id="IPR010994">
    <property type="entry name" value="RuvA_2-like"/>
</dbReference>
<evidence type="ECO:0000256" key="6">
    <source>
        <dbReference type="RuleBase" id="RU003797"/>
    </source>
</evidence>
<evidence type="ECO:0000259" key="7">
    <source>
        <dbReference type="PROSITE" id="PS50249"/>
    </source>
</evidence>
<dbReference type="Proteomes" id="UP000527324">
    <property type="component" value="Unassembled WGS sequence"/>
</dbReference>
<evidence type="ECO:0000313" key="8">
    <source>
        <dbReference type="EMBL" id="MBB5740665.1"/>
    </source>
</evidence>
<keyword evidence="5" id="KW-0482">Metalloprotease</keyword>
<proteinExistence type="inferred from homology"/>
<protein>
    <submittedName>
        <fullName evidence="8">DNA repair protein RadC</fullName>
    </submittedName>
</protein>
<organism evidence="8 9">
    <name type="scientific">Brevundimonas aurantiaca</name>
    <dbReference type="NCBI Taxonomy" id="74316"/>
    <lineage>
        <taxon>Bacteria</taxon>
        <taxon>Pseudomonadati</taxon>
        <taxon>Pseudomonadota</taxon>
        <taxon>Alphaproteobacteria</taxon>
        <taxon>Caulobacterales</taxon>
        <taxon>Caulobacteraceae</taxon>
        <taxon>Brevundimonas</taxon>
    </lineage>
</organism>
<keyword evidence="1" id="KW-0645">Protease</keyword>
<sequence length="225" mass="24921">MISHAQTRPEADDWPDSAIGQCARLDDKALLAVMLARRQMSSHSHGVSSQLFRRFGSLAAIAAADDAELARVEGVDAIVVADLKLLRLLCERLARSEAESRPVVSSWSALLAYVRVSLVEEPREQFRALFLDKRNQLLREELVGFGTVDHAPVYPREVVRRALELSASAIILVHNHPSGDPQPSRADIEMTRKVVEAARVFDIQVHDHLIVGRDGTASFRSLGLF</sequence>
<keyword evidence="4" id="KW-0862">Zinc</keyword>
<dbReference type="NCBIfam" id="NF000642">
    <property type="entry name" value="PRK00024.1"/>
    <property type="match status" value="1"/>
</dbReference>
<dbReference type="Gene3D" id="3.40.140.10">
    <property type="entry name" value="Cytidine Deaminase, domain 2"/>
    <property type="match status" value="1"/>
</dbReference>
<dbReference type="GO" id="GO:0006508">
    <property type="term" value="P:proteolysis"/>
    <property type="evidence" value="ECO:0007669"/>
    <property type="project" value="UniProtKB-KW"/>
</dbReference>